<sequence length="231" mass="26935">MRIAIHQPDYFPYLGYFYKISKADLFVYLDDAQFSNDNMHHRNNIKTSQGTKRITIPLDYHFKDAINEVRTKDELGWKKKHLDLLTANYSNARYYKEIFPVVKELLLTKYENLADMNMTINRFILAGFGLRTAIVKASELNVDSKKEQRILDICTILRANEYYSGLGARAYQAKEDFLDRGIALTYTDYKPFKYPQQGEGFEGNLSVLDFLFNCGFDWNRVLEGVRKGEGQ</sequence>
<name>A0A1M6JQJ0_9FIRM</name>
<dbReference type="Proteomes" id="UP000184386">
    <property type="component" value="Unassembled WGS sequence"/>
</dbReference>
<gene>
    <name evidence="1" type="ORF">SAMN02745136_00170</name>
</gene>
<dbReference type="OrthoDB" id="3611744at2"/>
<dbReference type="STRING" id="1121322.SAMN02745136_00170"/>
<keyword evidence="2" id="KW-1185">Reference proteome</keyword>
<proteinExistence type="predicted"/>
<dbReference type="Pfam" id="PF08889">
    <property type="entry name" value="WbqC"/>
    <property type="match status" value="1"/>
</dbReference>
<dbReference type="EMBL" id="FRAC01000006">
    <property type="protein sequence ID" value="SHJ49035.1"/>
    <property type="molecule type" value="Genomic_DNA"/>
</dbReference>
<dbReference type="AlphaFoldDB" id="A0A1M6JQJ0"/>
<reference evidence="1 2" key="1">
    <citation type="submission" date="2016-11" db="EMBL/GenBank/DDBJ databases">
        <authorList>
            <person name="Jaros S."/>
            <person name="Januszkiewicz K."/>
            <person name="Wedrychowicz H."/>
        </authorList>
    </citation>
    <scope>NUCLEOTIDE SEQUENCE [LARGE SCALE GENOMIC DNA]</scope>
    <source>
        <strain evidence="1 2">DSM 15929</strain>
    </source>
</reference>
<organism evidence="1 2">
    <name type="scientific">Anaerocolumna jejuensis DSM 15929</name>
    <dbReference type="NCBI Taxonomy" id="1121322"/>
    <lineage>
        <taxon>Bacteria</taxon>
        <taxon>Bacillati</taxon>
        <taxon>Bacillota</taxon>
        <taxon>Clostridia</taxon>
        <taxon>Lachnospirales</taxon>
        <taxon>Lachnospiraceae</taxon>
        <taxon>Anaerocolumna</taxon>
    </lineage>
</organism>
<dbReference type="InterPro" id="IPR014985">
    <property type="entry name" value="WbqC"/>
</dbReference>
<evidence type="ECO:0000313" key="1">
    <source>
        <dbReference type="EMBL" id="SHJ49035.1"/>
    </source>
</evidence>
<accession>A0A1M6JQJ0</accession>
<evidence type="ECO:0000313" key="2">
    <source>
        <dbReference type="Proteomes" id="UP000184386"/>
    </source>
</evidence>
<protein>
    <submittedName>
        <fullName evidence="1">WbqC-like protein family protein</fullName>
    </submittedName>
</protein>
<dbReference type="RefSeq" id="WP_073271927.1">
    <property type="nucleotide sequence ID" value="NZ_FRAC01000006.1"/>
</dbReference>